<accession>A0AAD2DUR0</accession>
<evidence type="ECO:0000313" key="2">
    <source>
        <dbReference type="Proteomes" id="UP000834106"/>
    </source>
</evidence>
<dbReference type="EMBL" id="OU503044">
    <property type="protein sequence ID" value="CAI9768072.1"/>
    <property type="molecule type" value="Genomic_DNA"/>
</dbReference>
<proteinExistence type="predicted"/>
<reference evidence="1" key="1">
    <citation type="submission" date="2023-05" db="EMBL/GenBank/DDBJ databases">
        <authorList>
            <person name="Huff M."/>
        </authorList>
    </citation>
    <scope>NUCLEOTIDE SEQUENCE</scope>
</reference>
<organism evidence="1 2">
    <name type="scientific">Fraxinus pennsylvanica</name>
    <dbReference type="NCBI Taxonomy" id="56036"/>
    <lineage>
        <taxon>Eukaryota</taxon>
        <taxon>Viridiplantae</taxon>
        <taxon>Streptophyta</taxon>
        <taxon>Embryophyta</taxon>
        <taxon>Tracheophyta</taxon>
        <taxon>Spermatophyta</taxon>
        <taxon>Magnoliopsida</taxon>
        <taxon>eudicotyledons</taxon>
        <taxon>Gunneridae</taxon>
        <taxon>Pentapetalae</taxon>
        <taxon>asterids</taxon>
        <taxon>lamiids</taxon>
        <taxon>Lamiales</taxon>
        <taxon>Oleaceae</taxon>
        <taxon>Oleeae</taxon>
        <taxon>Fraxinus</taxon>
    </lineage>
</organism>
<dbReference type="Gene3D" id="3.30.930.10">
    <property type="entry name" value="Bira Bifunctional Protein, Domain 2"/>
    <property type="match status" value="1"/>
</dbReference>
<dbReference type="InterPro" id="IPR053264">
    <property type="entry name" value="Lipoate-ligase_2_inactive"/>
</dbReference>
<name>A0AAD2DUR0_9LAMI</name>
<dbReference type="AlphaFoldDB" id="A0AAD2DUR0"/>
<dbReference type="PANTHER" id="PTHR43506:SF1">
    <property type="entry name" value="BPL_LPL CATALYTIC DOMAIN-CONTAINING PROTEIN"/>
    <property type="match status" value="1"/>
</dbReference>
<evidence type="ECO:0000313" key="1">
    <source>
        <dbReference type="EMBL" id="CAI9768072.1"/>
    </source>
</evidence>
<dbReference type="PANTHER" id="PTHR43506">
    <property type="entry name" value="BIOTIN/LIPOATE A/B PROTEIN LIGASE FAMILY"/>
    <property type="match status" value="1"/>
</dbReference>
<dbReference type="SUPFAM" id="SSF55681">
    <property type="entry name" value="Class II aaRS and biotin synthetases"/>
    <property type="match status" value="1"/>
</dbReference>
<dbReference type="InterPro" id="IPR045864">
    <property type="entry name" value="aa-tRNA-synth_II/BPL/LPL"/>
</dbReference>
<gene>
    <name evidence="1" type="ORF">FPE_LOCUS15502</name>
</gene>
<keyword evidence="2" id="KW-1185">Reference proteome</keyword>
<protein>
    <submittedName>
        <fullName evidence="1">Uncharacterized protein</fullName>
    </submittedName>
</protein>
<dbReference type="Proteomes" id="UP000834106">
    <property type="component" value="Chromosome 9"/>
</dbReference>
<sequence>MTASGARNIRLPLMNLVRLKGVTILQQLHLEDRLLRKSSDNWCIINDGTYDLTIVMGISGKHVELLEIDSVLQDEIPVIRRFTGGGREAETLIISSCNSKAYGSQRISLRHSGIRESEVDDCPLIYFEAYRSERILLKYLGRKDSEAYRNGFSLFRSIYVGGNPKFRYFS</sequence>